<dbReference type="GO" id="GO:0016874">
    <property type="term" value="F:ligase activity"/>
    <property type="evidence" value="ECO:0007669"/>
    <property type="project" value="UniProtKB-KW"/>
</dbReference>
<feature type="transmembrane region" description="Helical" evidence="5">
    <location>
        <begin position="60"/>
        <end position="78"/>
    </location>
</feature>
<feature type="domain" description="O-antigen ligase-related" evidence="6">
    <location>
        <begin position="209"/>
        <end position="361"/>
    </location>
</feature>
<dbReference type="Proteomes" id="UP000095087">
    <property type="component" value="Unassembled WGS sequence"/>
</dbReference>
<accession>A0A1E2S078</accession>
<dbReference type="GO" id="GO:0016020">
    <property type="term" value="C:membrane"/>
    <property type="evidence" value="ECO:0007669"/>
    <property type="project" value="UniProtKB-SubCell"/>
</dbReference>
<keyword evidence="8" id="KW-1185">Reference proteome</keyword>
<reference evidence="7 8" key="1">
    <citation type="submission" date="2016-07" db="EMBL/GenBank/DDBJ databases">
        <title>Draft genome sequence of Methyloligella halotolerans C2T (VKM B-2706T=CCUG 61687T=DSM 25045T), a halotolerant polyhydroxybutyrate accumulating methylotroph.</title>
        <authorList>
            <person name="Vasilenko O.V."/>
            <person name="Doronina N.V."/>
            <person name="Poroshina M.N."/>
            <person name="Tarlachkov S.V."/>
            <person name="Trotsenko Y.A."/>
        </authorList>
    </citation>
    <scope>NUCLEOTIDE SEQUENCE [LARGE SCALE GENOMIC DNA]</scope>
    <source>
        <strain evidence="7 8">VKM B-2706</strain>
    </source>
</reference>
<dbReference type="STRING" id="1177755.A7A08_00978"/>
<name>A0A1E2S078_9HYPH</name>
<evidence type="ECO:0000256" key="4">
    <source>
        <dbReference type="ARBA" id="ARBA00023136"/>
    </source>
</evidence>
<organism evidence="7 8">
    <name type="scientific">Methyloligella halotolerans</name>
    <dbReference type="NCBI Taxonomy" id="1177755"/>
    <lineage>
        <taxon>Bacteria</taxon>
        <taxon>Pseudomonadati</taxon>
        <taxon>Pseudomonadota</taxon>
        <taxon>Alphaproteobacteria</taxon>
        <taxon>Hyphomicrobiales</taxon>
        <taxon>Hyphomicrobiaceae</taxon>
        <taxon>Methyloligella</taxon>
    </lineage>
</organism>
<evidence type="ECO:0000313" key="8">
    <source>
        <dbReference type="Proteomes" id="UP000095087"/>
    </source>
</evidence>
<dbReference type="PANTHER" id="PTHR37422">
    <property type="entry name" value="TEICHURONIC ACID BIOSYNTHESIS PROTEIN TUAE"/>
    <property type="match status" value="1"/>
</dbReference>
<keyword evidence="2 5" id="KW-0812">Transmembrane</keyword>
<evidence type="ECO:0000259" key="6">
    <source>
        <dbReference type="Pfam" id="PF04932"/>
    </source>
</evidence>
<evidence type="ECO:0000256" key="1">
    <source>
        <dbReference type="ARBA" id="ARBA00004141"/>
    </source>
</evidence>
<dbReference type="AlphaFoldDB" id="A0A1E2S078"/>
<feature type="transmembrane region" description="Helical" evidence="5">
    <location>
        <begin position="179"/>
        <end position="196"/>
    </location>
</feature>
<keyword evidence="3 5" id="KW-1133">Transmembrane helix</keyword>
<evidence type="ECO:0000256" key="3">
    <source>
        <dbReference type="ARBA" id="ARBA00022989"/>
    </source>
</evidence>
<feature type="transmembrane region" description="Helical" evidence="5">
    <location>
        <begin position="121"/>
        <end position="143"/>
    </location>
</feature>
<keyword evidence="7" id="KW-0436">Ligase</keyword>
<evidence type="ECO:0000256" key="2">
    <source>
        <dbReference type="ARBA" id="ARBA00022692"/>
    </source>
</evidence>
<feature type="transmembrane region" description="Helical" evidence="5">
    <location>
        <begin position="90"/>
        <end position="109"/>
    </location>
</feature>
<dbReference type="InterPro" id="IPR051533">
    <property type="entry name" value="WaaL-like"/>
</dbReference>
<dbReference type="InterPro" id="IPR007016">
    <property type="entry name" value="O-antigen_ligase-rel_domated"/>
</dbReference>
<feature type="transmembrane region" description="Helical" evidence="5">
    <location>
        <begin position="203"/>
        <end position="220"/>
    </location>
</feature>
<dbReference type="Pfam" id="PF04932">
    <property type="entry name" value="Wzy_C"/>
    <property type="match status" value="1"/>
</dbReference>
<proteinExistence type="predicted"/>
<feature type="transmembrane region" description="Helical" evidence="5">
    <location>
        <begin position="350"/>
        <end position="368"/>
    </location>
</feature>
<comment type="caution">
    <text evidence="7">The sequence shown here is derived from an EMBL/GenBank/DDBJ whole genome shotgun (WGS) entry which is preliminary data.</text>
</comment>
<keyword evidence="4 5" id="KW-0472">Membrane</keyword>
<comment type="subcellular location">
    <subcellularLocation>
        <location evidence="1">Membrane</location>
        <topology evidence="1">Multi-pass membrane protein</topology>
    </subcellularLocation>
</comment>
<feature type="transmembrane region" description="Helical" evidence="5">
    <location>
        <begin position="226"/>
        <end position="243"/>
    </location>
</feature>
<feature type="transmembrane region" description="Helical" evidence="5">
    <location>
        <begin position="29"/>
        <end position="48"/>
    </location>
</feature>
<dbReference type="EMBL" id="MASI01000002">
    <property type="protein sequence ID" value="ODA67812.1"/>
    <property type="molecule type" value="Genomic_DNA"/>
</dbReference>
<gene>
    <name evidence="7" type="ORF">A7A08_00978</name>
</gene>
<evidence type="ECO:0000313" key="7">
    <source>
        <dbReference type="EMBL" id="ODA67812.1"/>
    </source>
</evidence>
<protein>
    <submittedName>
        <fullName evidence="7">O-Antigen ligase</fullName>
    </submittedName>
</protein>
<dbReference type="PANTHER" id="PTHR37422:SF21">
    <property type="entry name" value="EXOQ-LIKE PROTEIN"/>
    <property type="match status" value="1"/>
</dbReference>
<dbReference type="RefSeq" id="WP_069094381.1">
    <property type="nucleotide sequence ID" value="NZ_MASI01000002.1"/>
</dbReference>
<feature type="transmembrane region" description="Helical" evidence="5">
    <location>
        <begin position="248"/>
        <end position="270"/>
    </location>
</feature>
<evidence type="ECO:0000256" key="5">
    <source>
        <dbReference type="SAM" id="Phobius"/>
    </source>
</evidence>
<sequence length="404" mass="43552">MRSFGAWLAAALPPLIAVATFLCFVTPRITVATLAIFALVILSLALLEGERLRNLIKPDIGLWLFVVLSIYLLINATWSDDTSRALNKAVLVVLFAALSIGTVRAVLAWPVERARRCAKGFVIGVMLGAAYLLIELLSGQALARGFFNLMPFVEPSNFKGMVVEGGKIVSIRASELNRGVAIVLMTFWPFLLCIVGRRSLTQRWLIGGAAFVIATFLIMISRHNTSQMAIFVSLAVFLATLVLPRPGWIAVTAAWCLSFVIVVPLVIAAYNADLHHAKWLPNSAQARVVLWSYTAHALHEAPILGIGGSSTRAQAAEPAAIAKAKEATAEGKPYAWQAGPHAHNQYLQTWYELGLVGVVLAMACGAGCSGSSAGCRMISCPTWWRISPPSPPCRRLRGACGRHG</sequence>